<sequence length="270" mass="29289">MSHTPAPVLGSLLLASTDPDRLRDWYERAFGVTADGDGFLRLGGVGLLIDHRQDVAARAPEPARVIVNLHVGDAAATARHLDTLGVRWLAELEYREPAGAWFGTVIDPDGNYVQIIELTDAYWAARHRRFTGTADGLVAVSVTTRLPAQDLERARQFYAGKLGLHPAETRPGGLLYRIGAGSFAVYHSAGRPSGAHTQMSWQVEDIETAVAALRRRGVLFEEYDLPGLRTVDGIAEVTGNYPSLGAGERAAWFRDSEGNLHALGQPVTAR</sequence>
<dbReference type="Pfam" id="PF18029">
    <property type="entry name" value="Glyoxalase_6"/>
    <property type="match status" value="1"/>
</dbReference>
<protein>
    <recommendedName>
        <fullName evidence="1">VOC domain-containing protein</fullName>
    </recommendedName>
</protein>
<dbReference type="InterPro" id="IPR029068">
    <property type="entry name" value="Glyas_Bleomycin-R_OHBP_Dase"/>
</dbReference>
<dbReference type="Pfam" id="PF00903">
    <property type="entry name" value="Glyoxalase"/>
    <property type="match status" value="1"/>
</dbReference>
<accession>A0A919NA58</accession>
<dbReference type="RefSeq" id="WP_203682472.1">
    <property type="nucleotide sequence ID" value="NZ_BOMW01000044.1"/>
</dbReference>
<dbReference type="InterPro" id="IPR052164">
    <property type="entry name" value="Anthracycline_SecMetBiosynth"/>
</dbReference>
<dbReference type="PROSITE" id="PS51819">
    <property type="entry name" value="VOC"/>
    <property type="match status" value="2"/>
</dbReference>
<dbReference type="InterPro" id="IPR037523">
    <property type="entry name" value="VOC_core"/>
</dbReference>
<evidence type="ECO:0000259" key="1">
    <source>
        <dbReference type="PROSITE" id="PS51819"/>
    </source>
</evidence>
<proteinExistence type="predicted"/>
<dbReference type="EMBL" id="BOMW01000044">
    <property type="protein sequence ID" value="GIF07055.1"/>
    <property type="molecule type" value="Genomic_DNA"/>
</dbReference>
<gene>
    <name evidence="2" type="ORF">Asi03nite_45930</name>
</gene>
<feature type="domain" description="VOC" evidence="1">
    <location>
        <begin position="138"/>
        <end position="266"/>
    </location>
</feature>
<evidence type="ECO:0000313" key="3">
    <source>
        <dbReference type="Proteomes" id="UP000629619"/>
    </source>
</evidence>
<dbReference type="CDD" id="cd06587">
    <property type="entry name" value="VOC"/>
    <property type="match status" value="1"/>
</dbReference>
<dbReference type="Proteomes" id="UP000629619">
    <property type="component" value="Unassembled WGS sequence"/>
</dbReference>
<dbReference type="PANTHER" id="PTHR33993">
    <property type="entry name" value="GLYOXALASE-RELATED"/>
    <property type="match status" value="1"/>
</dbReference>
<dbReference type="AlphaFoldDB" id="A0A919NA58"/>
<evidence type="ECO:0000313" key="2">
    <source>
        <dbReference type="EMBL" id="GIF07055.1"/>
    </source>
</evidence>
<keyword evidence="3" id="KW-1185">Reference proteome</keyword>
<dbReference type="InterPro" id="IPR041581">
    <property type="entry name" value="Glyoxalase_6"/>
</dbReference>
<organism evidence="2 3">
    <name type="scientific">Actinoplanes siamensis</name>
    <dbReference type="NCBI Taxonomy" id="1223317"/>
    <lineage>
        <taxon>Bacteria</taxon>
        <taxon>Bacillati</taxon>
        <taxon>Actinomycetota</taxon>
        <taxon>Actinomycetes</taxon>
        <taxon>Micromonosporales</taxon>
        <taxon>Micromonosporaceae</taxon>
        <taxon>Actinoplanes</taxon>
    </lineage>
</organism>
<dbReference type="PANTHER" id="PTHR33993:SF2">
    <property type="entry name" value="VOC DOMAIN-CONTAINING PROTEIN"/>
    <property type="match status" value="1"/>
</dbReference>
<comment type="caution">
    <text evidence="2">The sequence shown here is derived from an EMBL/GenBank/DDBJ whole genome shotgun (WGS) entry which is preliminary data.</text>
</comment>
<dbReference type="InterPro" id="IPR004360">
    <property type="entry name" value="Glyas_Fos-R_dOase_dom"/>
</dbReference>
<dbReference type="SUPFAM" id="SSF54593">
    <property type="entry name" value="Glyoxalase/Bleomycin resistance protein/Dihydroxybiphenyl dioxygenase"/>
    <property type="match status" value="2"/>
</dbReference>
<feature type="domain" description="VOC" evidence="1">
    <location>
        <begin position="8"/>
        <end position="118"/>
    </location>
</feature>
<dbReference type="Gene3D" id="3.10.180.10">
    <property type="entry name" value="2,3-Dihydroxybiphenyl 1,2-Dioxygenase, domain 1"/>
    <property type="match status" value="2"/>
</dbReference>
<name>A0A919NA58_9ACTN</name>
<reference evidence="2" key="1">
    <citation type="submission" date="2021-01" db="EMBL/GenBank/DDBJ databases">
        <title>Whole genome shotgun sequence of Actinoplanes siamensis NBRC 109076.</title>
        <authorList>
            <person name="Komaki H."/>
            <person name="Tamura T."/>
        </authorList>
    </citation>
    <scope>NUCLEOTIDE SEQUENCE</scope>
    <source>
        <strain evidence="2">NBRC 109076</strain>
    </source>
</reference>